<dbReference type="EMBL" id="NBSH01000006">
    <property type="protein sequence ID" value="ORX37081.1"/>
    <property type="molecule type" value="Genomic_DNA"/>
</dbReference>
<organism evidence="3 4">
    <name type="scientific">Kockovaella imperatae</name>
    <dbReference type="NCBI Taxonomy" id="4999"/>
    <lineage>
        <taxon>Eukaryota</taxon>
        <taxon>Fungi</taxon>
        <taxon>Dikarya</taxon>
        <taxon>Basidiomycota</taxon>
        <taxon>Agaricomycotina</taxon>
        <taxon>Tremellomycetes</taxon>
        <taxon>Tremellales</taxon>
        <taxon>Cuniculitremaceae</taxon>
        <taxon>Kockovaella</taxon>
    </lineage>
</organism>
<evidence type="ECO:0000256" key="1">
    <source>
        <dbReference type="SAM" id="MobiDB-lite"/>
    </source>
</evidence>
<dbReference type="InParanoid" id="A0A1Y1UG88"/>
<feature type="region of interest" description="Disordered" evidence="1">
    <location>
        <begin position="94"/>
        <end position="215"/>
    </location>
</feature>
<feature type="compositionally biased region" description="Basic and acidic residues" evidence="1">
    <location>
        <begin position="148"/>
        <end position="166"/>
    </location>
</feature>
<feature type="compositionally biased region" description="Basic and acidic residues" evidence="1">
    <location>
        <begin position="206"/>
        <end position="215"/>
    </location>
</feature>
<evidence type="ECO:0000313" key="4">
    <source>
        <dbReference type="Proteomes" id="UP000193218"/>
    </source>
</evidence>
<keyword evidence="2" id="KW-1133">Transmembrane helix</keyword>
<dbReference type="GeneID" id="33554549"/>
<name>A0A1Y1UG88_9TREE</name>
<dbReference type="RefSeq" id="XP_021871119.1">
    <property type="nucleotide sequence ID" value="XM_022012741.1"/>
</dbReference>
<protein>
    <submittedName>
        <fullName evidence="3">Uncharacterized protein</fullName>
    </submittedName>
</protein>
<reference evidence="3 4" key="1">
    <citation type="submission" date="2017-03" db="EMBL/GenBank/DDBJ databases">
        <title>Widespread Adenine N6-methylation of Active Genes in Fungi.</title>
        <authorList>
            <consortium name="DOE Joint Genome Institute"/>
            <person name="Mondo S.J."/>
            <person name="Dannebaum R.O."/>
            <person name="Kuo R.C."/>
            <person name="Louie K.B."/>
            <person name="Bewick A.J."/>
            <person name="Labutti K."/>
            <person name="Haridas S."/>
            <person name="Kuo A."/>
            <person name="Salamov A."/>
            <person name="Ahrendt S.R."/>
            <person name="Lau R."/>
            <person name="Bowen B.P."/>
            <person name="Lipzen A."/>
            <person name="Sullivan W."/>
            <person name="Andreopoulos W.B."/>
            <person name="Clum A."/>
            <person name="Lindquist E."/>
            <person name="Daum C."/>
            <person name="Northen T.R."/>
            <person name="Ramamoorthy G."/>
            <person name="Schmitz R.J."/>
            <person name="Gryganskyi A."/>
            <person name="Culley D."/>
            <person name="Magnuson J."/>
            <person name="James T.Y."/>
            <person name="O'Malley M.A."/>
            <person name="Stajich J.E."/>
            <person name="Spatafora J.W."/>
            <person name="Visel A."/>
            <person name="Grigoriev I.V."/>
        </authorList>
    </citation>
    <scope>NUCLEOTIDE SEQUENCE [LARGE SCALE GENOMIC DNA]</scope>
    <source>
        <strain evidence="3 4">NRRL Y-17943</strain>
    </source>
</reference>
<keyword evidence="2" id="KW-0472">Membrane</keyword>
<proteinExistence type="predicted"/>
<keyword evidence="2" id="KW-0812">Transmembrane</keyword>
<comment type="caution">
    <text evidence="3">The sequence shown here is derived from an EMBL/GenBank/DDBJ whole genome shotgun (WGS) entry which is preliminary data.</text>
</comment>
<dbReference type="Proteomes" id="UP000193218">
    <property type="component" value="Unassembled WGS sequence"/>
</dbReference>
<feature type="compositionally biased region" description="Basic and acidic residues" evidence="1">
    <location>
        <begin position="99"/>
        <end position="122"/>
    </location>
</feature>
<sequence length="215" mass="23836">MNFTASQLAALCLGIVFLIIIILGLLFWLYASKRARREDHEASAANVGRWKEVAEIAVPSVPTAPKLRSQFSMQGIRNPHESVPATFILPSKRLSRSVDASDRQSQESRRKAAGSRELRSDKGITLVEMGGEAEHPGLQKSRTKLSTLKREGEKPKYPHESAERQKWGVRRARGTPKSSAASSPRKHGRRQRLAANGSAVVGLGARNERSHKDRR</sequence>
<dbReference type="AlphaFoldDB" id="A0A1Y1UG88"/>
<gene>
    <name evidence="3" type="ORF">BD324DRAFT_424481</name>
</gene>
<evidence type="ECO:0000256" key="2">
    <source>
        <dbReference type="SAM" id="Phobius"/>
    </source>
</evidence>
<keyword evidence="4" id="KW-1185">Reference proteome</keyword>
<evidence type="ECO:0000313" key="3">
    <source>
        <dbReference type="EMBL" id="ORX37081.1"/>
    </source>
</evidence>
<accession>A0A1Y1UG88</accession>
<feature type="transmembrane region" description="Helical" evidence="2">
    <location>
        <begin position="6"/>
        <end position="30"/>
    </location>
</feature>